<name>A0A0A9WL92_LYGHE</name>
<sequence>MNIASKVIYRAVQQKNPLKFLSQSRFLGDKSGSKPSEPLKEVSDCIPATLMVSTEKDKPIGSSIKLKKTLDTSFNNAEEAFRSKTTGEVFRAYLVYLMSTSSFLVDNNMALMKIGKGILGERLFTWVMKKSFYGHFVAGEDRHKIVPTLKRMQDFGVRSILDYSVEEDLSHDEAEKRELVSSTSEVKQVLEGKEKVLVGGEMPQYTPSKEFADRRYKVSSARTYFYVDEKSCEQNLQIFKDCLETSAKYTNGSAFTAIKMTALGRPQLLLQISEVIMRARKFVSEVVGGRGNVLGQHLTAEELTKRLEQAGVKDTKKFLEKVTTDREGVIHLFPWTGIIDMNLGLNDSFHVPSLKEGKW</sequence>
<dbReference type="InterPro" id="IPR029041">
    <property type="entry name" value="FAD-linked_oxidoreductase-like"/>
</dbReference>
<accession>A0A0A9WL92</accession>
<reference evidence="4" key="1">
    <citation type="journal article" date="2014" name="PLoS ONE">
        <title>Transcriptome-Based Identification of ABC Transporters in the Western Tarnished Plant Bug Lygus hesperus.</title>
        <authorList>
            <person name="Hull J.J."/>
            <person name="Chaney K."/>
            <person name="Geib S.M."/>
            <person name="Fabrick J.A."/>
            <person name="Brent C.S."/>
            <person name="Walsh D."/>
            <person name="Lavine L.C."/>
        </authorList>
    </citation>
    <scope>NUCLEOTIDE SEQUENCE</scope>
</reference>
<comment type="catalytic activity">
    <reaction evidence="3">
        <text>L-proline + a quinone = (S)-1-pyrroline-5-carboxylate + a quinol + H(+)</text>
        <dbReference type="Rhea" id="RHEA:23784"/>
        <dbReference type="ChEBI" id="CHEBI:15378"/>
        <dbReference type="ChEBI" id="CHEBI:17388"/>
        <dbReference type="ChEBI" id="CHEBI:24646"/>
        <dbReference type="ChEBI" id="CHEBI:60039"/>
        <dbReference type="ChEBI" id="CHEBI:132124"/>
        <dbReference type="EC" id="1.5.5.2"/>
    </reaction>
</comment>
<dbReference type="PANTHER" id="PTHR13914">
    <property type="entry name" value="PROLINE OXIDASE"/>
    <property type="match status" value="1"/>
</dbReference>
<dbReference type="PANTHER" id="PTHR13914:SF0">
    <property type="entry name" value="PROLINE DEHYDROGENASE 1, MITOCHONDRIAL"/>
    <property type="match status" value="1"/>
</dbReference>
<dbReference type="InterPro" id="IPR015659">
    <property type="entry name" value="Proline_oxidase"/>
</dbReference>
<dbReference type="AlphaFoldDB" id="A0A0A9WL92"/>
<evidence type="ECO:0000256" key="3">
    <source>
        <dbReference type="RuleBase" id="RU364054"/>
    </source>
</evidence>
<evidence type="ECO:0000313" key="5">
    <source>
        <dbReference type="EMBL" id="JAG48879.1"/>
    </source>
</evidence>
<dbReference type="SUPFAM" id="SSF51730">
    <property type="entry name" value="FAD-linked oxidoreductase"/>
    <property type="match status" value="1"/>
</dbReference>
<dbReference type="EMBL" id="GBRD01016948">
    <property type="protein sequence ID" value="JAG48879.1"/>
    <property type="molecule type" value="Transcribed_RNA"/>
</dbReference>
<reference evidence="4" key="2">
    <citation type="submission" date="2014-07" db="EMBL/GenBank/DDBJ databases">
        <authorList>
            <person name="Hull J."/>
        </authorList>
    </citation>
    <scope>NUCLEOTIDE SEQUENCE</scope>
</reference>
<protein>
    <recommendedName>
        <fullName evidence="3">Proline dehydrogenase</fullName>
        <ecNumber evidence="3">1.5.5.2</ecNumber>
    </recommendedName>
</protein>
<dbReference type="GO" id="GO:0005739">
    <property type="term" value="C:mitochondrion"/>
    <property type="evidence" value="ECO:0007669"/>
    <property type="project" value="TreeGrafter"/>
</dbReference>
<dbReference type="Gene3D" id="3.20.20.220">
    <property type="match status" value="1"/>
</dbReference>
<dbReference type="GO" id="GO:0010133">
    <property type="term" value="P:L-proline catabolic process to L-glutamate"/>
    <property type="evidence" value="ECO:0007669"/>
    <property type="project" value="TreeGrafter"/>
</dbReference>
<evidence type="ECO:0000256" key="2">
    <source>
        <dbReference type="ARBA" id="ARBA00023002"/>
    </source>
</evidence>
<comment type="function">
    <text evidence="3">Converts proline to delta-1-pyrroline-5-carboxylate.</text>
</comment>
<keyword evidence="3" id="KW-0274">FAD</keyword>
<evidence type="ECO:0000256" key="1">
    <source>
        <dbReference type="ARBA" id="ARBA00004739"/>
    </source>
</evidence>
<proteinExistence type="inferred from homology"/>
<keyword evidence="3" id="KW-0285">Flavoprotein</keyword>
<dbReference type="EC" id="1.5.5.2" evidence="3"/>
<gene>
    <name evidence="4" type="primary">slgA_0</name>
    <name evidence="4" type="ORF">CM83_13031</name>
</gene>
<reference evidence="5" key="3">
    <citation type="submission" date="2014-09" db="EMBL/GenBank/DDBJ databases">
        <authorList>
            <person name="Magalhaes I.L.F."/>
            <person name="Oliveira U."/>
            <person name="Santos F.R."/>
            <person name="Vidigal T.H.D.A."/>
            <person name="Brescovit A.D."/>
            <person name="Santos A.J."/>
        </authorList>
    </citation>
    <scope>NUCLEOTIDE SEQUENCE</scope>
</reference>
<keyword evidence="2 3" id="KW-0560">Oxidoreductase</keyword>
<organism evidence="4">
    <name type="scientific">Lygus hesperus</name>
    <name type="common">Western plant bug</name>
    <dbReference type="NCBI Taxonomy" id="30085"/>
    <lineage>
        <taxon>Eukaryota</taxon>
        <taxon>Metazoa</taxon>
        <taxon>Ecdysozoa</taxon>
        <taxon>Arthropoda</taxon>
        <taxon>Hexapoda</taxon>
        <taxon>Insecta</taxon>
        <taxon>Pterygota</taxon>
        <taxon>Neoptera</taxon>
        <taxon>Paraneoptera</taxon>
        <taxon>Hemiptera</taxon>
        <taxon>Heteroptera</taxon>
        <taxon>Panheteroptera</taxon>
        <taxon>Cimicomorpha</taxon>
        <taxon>Miridae</taxon>
        <taxon>Mirini</taxon>
        <taxon>Lygus</taxon>
    </lineage>
</organism>
<keyword evidence="3" id="KW-0642">Proline metabolism</keyword>
<comment type="similarity">
    <text evidence="3">Belongs to the proline oxidase family.</text>
</comment>
<comment type="cofactor">
    <cofactor evidence="3">
        <name>FAD</name>
        <dbReference type="ChEBI" id="CHEBI:57692"/>
    </cofactor>
</comment>
<evidence type="ECO:0000313" key="4">
    <source>
        <dbReference type="EMBL" id="JAG09217.1"/>
    </source>
</evidence>
<comment type="pathway">
    <text evidence="1">Amino-acid degradation; L-proline degradation into L-glutamate; L-glutamate from L-proline: step 1/2.</text>
</comment>
<dbReference type="GO" id="GO:0071949">
    <property type="term" value="F:FAD binding"/>
    <property type="evidence" value="ECO:0007669"/>
    <property type="project" value="TreeGrafter"/>
</dbReference>
<dbReference type="EMBL" id="GBHO01034387">
    <property type="protein sequence ID" value="JAG09217.1"/>
    <property type="molecule type" value="Transcribed_RNA"/>
</dbReference>
<dbReference type="GO" id="GO:0004657">
    <property type="term" value="F:proline dehydrogenase activity"/>
    <property type="evidence" value="ECO:0007669"/>
    <property type="project" value="UniProtKB-EC"/>
</dbReference>